<evidence type="ECO:0000259" key="2">
    <source>
        <dbReference type="PROSITE" id="PS50857"/>
    </source>
</evidence>
<dbReference type="GO" id="GO:0005507">
    <property type="term" value="F:copper ion binding"/>
    <property type="evidence" value="ECO:0007669"/>
    <property type="project" value="InterPro"/>
</dbReference>
<dbReference type="GO" id="GO:0016491">
    <property type="term" value="F:oxidoreductase activity"/>
    <property type="evidence" value="ECO:0007669"/>
    <property type="project" value="UniProtKB-KW"/>
</dbReference>
<evidence type="ECO:0000313" key="4">
    <source>
        <dbReference type="Proteomes" id="UP000037939"/>
    </source>
</evidence>
<evidence type="ECO:0000256" key="1">
    <source>
        <dbReference type="ARBA" id="ARBA00004459"/>
    </source>
</evidence>
<keyword evidence="3" id="KW-0560">Oxidoreductase</keyword>
<dbReference type="Pfam" id="PF13473">
    <property type="entry name" value="Cupredoxin_1"/>
    <property type="match status" value="1"/>
</dbReference>
<dbReference type="GO" id="GO:0004129">
    <property type="term" value="F:cytochrome-c oxidase activity"/>
    <property type="evidence" value="ECO:0007669"/>
    <property type="project" value="InterPro"/>
</dbReference>
<dbReference type="STRING" id="857265.WG78_04330"/>
<accession>A0A0N0XKS1</accession>
<dbReference type="AlphaFoldDB" id="A0A0N0XKS1"/>
<dbReference type="InterPro" id="IPR028096">
    <property type="entry name" value="EfeO_Cupredoxin"/>
</dbReference>
<organism evidence="3 4">
    <name type="scientific">Amantichitinum ursilacus</name>
    <dbReference type="NCBI Taxonomy" id="857265"/>
    <lineage>
        <taxon>Bacteria</taxon>
        <taxon>Pseudomonadati</taxon>
        <taxon>Pseudomonadota</taxon>
        <taxon>Betaproteobacteria</taxon>
        <taxon>Neisseriales</taxon>
        <taxon>Chitinibacteraceae</taxon>
        <taxon>Amantichitinum</taxon>
    </lineage>
</organism>
<dbReference type="EC" id="1.9.3.1" evidence="3"/>
<sequence>MLTRRQLLTRAAGLVLIGYGFNGAWAETPAPKVYRIAARRFTYTPETLEIAANQPAIIELTVTDVLMGFALPSLHLRTDIIPGQIARLKLPALPAGEVPFLCDVFCGSGHEQMGGSLHVV</sequence>
<protein>
    <submittedName>
        <fullName evidence="3">Cytochrome c oxidase subunit 2</fullName>
        <ecNumber evidence="3">1.9.3.1</ecNumber>
    </submittedName>
</protein>
<dbReference type="GO" id="GO:0009279">
    <property type="term" value="C:cell outer membrane"/>
    <property type="evidence" value="ECO:0007669"/>
    <property type="project" value="UniProtKB-SubCell"/>
</dbReference>
<dbReference type="InterPro" id="IPR002429">
    <property type="entry name" value="CcO_II-like_C"/>
</dbReference>
<dbReference type="SUPFAM" id="SSF49503">
    <property type="entry name" value="Cupredoxins"/>
    <property type="match status" value="1"/>
</dbReference>
<dbReference type="RefSeq" id="WP_053936542.1">
    <property type="nucleotide sequence ID" value="NZ_LAQT01000002.1"/>
</dbReference>
<feature type="domain" description="Cytochrome oxidase subunit II copper A binding" evidence="2">
    <location>
        <begin position="11"/>
        <end position="120"/>
    </location>
</feature>
<dbReference type="PROSITE" id="PS50857">
    <property type="entry name" value="COX2_CUA"/>
    <property type="match status" value="1"/>
</dbReference>
<dbReference type="Gene3D" id="2.60.40.420">
    <property type="entry name" value="Cupredoxins - blue copper proteins"/>
    <property type="match status" value="1"/>
</dbReference>
<name>A0A0N0XKS1_9NEIS</name>
<reference evidence="3 4" key="1">
    <citation type="submission" date="2015-07" db="EMBL/GenBank/DDBJ databases">
        <title>Draft genome sequence of the Amantichitinum ursilacus IGB-41, a new chitin-degrading bacterium.</title>
        <authorList>
            <person name="Kirstahler P."/>
            <person name="Guenther M."/>
            <person name="Grumaz C."/>
            <person name="Rupp S."/>
            <person name="Zibek S."/>
            <person name="Sohn K."/>
        </authorList>
    </citation>
    <scope>NUCLEOTIDE SEQUENCE [LARGE SCALE GENOMIC DNA]</scope>
    <source>
        <strain evidence="3 4">IGB-41</strain>
    </source>
</reference>
<dbReference type="EMBL" id="LAQT01000002">
    <property type="protein sequence ID" value="KPC54769.1"/>
    <property type="molecule type" value="Genomic_DNA"/>
</dbReference>
<dbReference type="OrthoDB" id="9759695at2"/>
<proteinExistence type="predicted"/>
<gene>
    <name evidence="3" type="primary">cbaB</name>
    <name evidence="3" type="ORF">WG78_04330</name>
</gene>
<comment type="subcellular location">
    <subcellularLocation>
        <location evidence="1">Cell outer membrane</location>
        <topology evidence="1">Lipid-anchor</topology>
    </subcellularLocation>
</comment>
<dbReference type="InterPro" id="IPR008972">
    <property type="entry name" value="Cupredoxin"/>
</dbReference>
<keyword evidence="4" id="KW-1185">Reference proteome</keyword>
<evidence type="ECO:0000313" key="3">
    <source>
        <dbReference type="EMBL" id="KPC54769.1"/>
    </source>
</evidence>
<comment type="caution">
    <text evidence="3">The sequence shown here is derived from an EMBL/GenBank/DDBJ whole genome shotgun (WGS) entry which is preliminary data.</text>
</comment>
<dbReference type="Proteomes" id="UP000037939">
    <property type="component" value="Unassembled WGS sequence"/>
</dbReference>